<organism evidence="3 4">
    <name type="scientific">Sphaeroforma arctica JP610</name>
    <dbReference type="NCBI Taxonomy" id="667725"/>
    <lineage>
        <taxon>Eukaryota</taxon>
        <taxon>Ichthyosporea</taxon>
        <taxon>Ichthyophonida</taxon>
        <taxon>Sphaeroforma</taxon>
    </lineage>
</organism>
<proteinExistence type="predicted"/>
<evidence type="ECO:0000313" key="3">
    <source>
        <dbReference type="EMBL" id="KNC85858.1"/>
    </source>
</evidence>
<evidence type="ECO:0000259" key="2">
    <source>
        <dbReference type="PROSITE" id="PS51371"/>
    </source>
</evidence>
<dbReference type="Gene3D" id="3.10.580.10">
    <property type="entry name" value="CBS-domain"/>
    <property type="match status" value="1"/>
</dbReference>
<dbReference type="AlphaFoldDB" id="A0A0L0GC64"/>
<dbReference type="InterPro" id="IPR000644">
    <property type="entry name" value="CBS_dom"/>
</dbReference>
<sequence length="158" mass="18100">MDLMDIVRVLVDTFGLEEIQRHDVLSLMSKKPYFIDTPIKDIYKFDESNPWKPVSPDTSLNDALKLMTESDKYIRRICVLDPTKTDKEQLVAIISQAALVRHISKKGAFKENATRTTCVADFYNKDKKIIALEGGKTTIEAFQLIRKTRESLVTVNVY</sequence>
<dbReference type="RefSeq" id="XP_014159760.1">
    <property type="nucleotide sequence ID" value="XM_014304285.1"/>
</dbReference>
<dbReference type="SUPFAM" id="SSF54631">
    <property type="entry name" value="CBS-domain pair"/>
    <property type="match status" value="1"/>
</dbReference>
<keyword evidence="1" id="KW-0129">CBS domain</keyword>
<dbReference type="GeneID" id="25902471"/>
<protein>
    <recommendedName>
        <fullName evidence="2">CBS domain-containing protein</fullName>
    </recommendedName>
</protein>
<evidence type="ECO:0000256" key="1">
    <source>
        <dbReference type="PROSITE-ProRule" id="PRU00703"/>
    </source>
</evidence>
<dbReference type="PROSITE" id="PS51371">
    <property type="entry name" value="CBS"/>
    <property type="match status" value="1"/>
</dbReference>
<reference evidence="3 4" key="1">
    <citation type="submission" date="2011-02" db="EMBL/GenBank/DDBJ databases">
        <title>The Genome Sequence of Sphaeroforma arctica JP610.</title>
        <authorList>
            <consortium name="The Broad Institute Genome Sequencing Platform"/>
            <person name="Russ C."/>
            <person name="Cuomo C."/>
            <person name="Young S.K."/>
            <person name="Zeng Q."/>
            <person name="Gargeya S."/>
            <person name="Alvarado L."/>
            <person name="Berlin A."/>
            <person name="Chapman S.B."/>
            <person name="Chen Z."/>
            <person name="Freedman E."/>
            <person name="Gellesch M."/>
            <person name="Goldberg J."/>
            <person name="Griggs A."/>
            <person name="Gujja S."/>
            <person name="Heilman E."/>
            <person name="Heiman D."/>
            <person name="Howarth C."/>
            <person name="Mehta T."/>
            <person name="Neiman D."/>
            <person name="Pearson M."/>
            <person name="Roberts A."/>
            <person name="Saif S."/>
            <person name="Shea T."/>
            <person name="Shenoy N."/>
            <person name="Sisk P."/>
            <person name="Stolte C."/>
            <person name="Sykes S."/>
            <person name="White J."/>
            <person name="Yandava C."/>
            <person name="Burger G."/>
            <person name="Gray M.W."/>
            <person name="Holland P.W.H."/>
            <person name="King N."/>
            <person name="Lang F.B.F."/>
            <person name="Roger A.J."/>
            <person name="Ruiz-Trillo I."/>
            <person name="Haas B."/>
            <person name="Nusbaum C."/>
            <person name="Birren B."/>
        </authorList>
    </citation>
    <scope>NUCLEOTIDE SEQUENCE [LARGE SCALE GENOMIC DNA]</scope>
    <source>
        <strain evidence="3 4">JP610</strain>
    </source>
</reference>
<feature type="domain" description="CBS" evidence="2">
    <location>
        <begin position="47"/>
        <end position="111"/>
    </location>
</feature>
<name>A0A0L0GC64_9EUKA</name>
<dbReference type="Pfam" id="PF00571">
    <property type="entry name" value="CBS"/>
    <property type="match status" value="1"/>
</dbReference>
<dbReference type="EMBL" id="KQ241680">
    <property type="protein sequence ID" value="KNC85858.1"/>
    <property type="molecule type" value="Genomic_DNA"/>
</dbReference>
<accession>A0A0L0GC64</accession>
<evidence type="ECO:0000313" key="4">
    <source>
        <dbReference type="Proteomes" id="UP000054560"/>
    </source>
</evidence>
<dbReference type="Proteomes" id="UP000054560">
    <property type="component" value="Unassembled WGS sequence"/>
</dbReference>
<gene>
    <name evidence="3" type="ORF">SARC_01967</name>
</gene>
<dbReference type="InterPro" id="IPR046342">
    <property type="entry name" value="CBS_dom_sf"/>
</dbReference>
<keyword evidence="4" id="KW-1185">Reference proteome</keyword>